<dbReference type="Pfam" id="PF02906">
    <property type="entry name" value="Fe_hyd_lg_C"/>
    <property type="match status" value="1"/>
</dbReference>
<reference evidence="9" key="1">
    <citation type="submission" date="2020-10" db="EMBL/GenBank/DDBJ databases">
        <authorList>
            <person name="Gilroy R."/>
        </authorList>
    </citation>
    <scope>NUCLEOTIDE SEQUENCE</scope>
    <source>
        <strain evidence="9">1370</strain>
    </source>
</reference>
<feature type="domain" description="4Fe-4S ferredoxin-type" evidence="7">
    <location>
        <begin position="147"/>
        <end position="177"/>
    </location>
</feature>
<dbReference type="Gene3D" id="3.30.70.20">
    <property type="match status" value="1"/>
</dbReference>
<dbReference type="PROSITE" id="PS51085">
    <property type="entry name" value="2FE2S_FER_2"/>
    <property type="match status" value="1"/>
</dbReference>
<keyword evidence="3" id="KW-0677">Repeat</keyword>
<feature type="domain" description="4Fe-4S ferredoxin-type" evidence="7">
    <location>
        <begin position="190"/>
        <end position="219"/>
    </location>
</feature>
<dbReference type="PANTHER" id="PTHR11615">
    <property type="entry name" value="NITRATE, FORMATE, IRON DEHYDROGENASE"/>
    <property type="match status" value="1"/>
</dbReference>
<dbReference type="NCBIfam" id="NF040763">
    <property type="entry name" value="FeFe_hydrog_A6"/>
    <property type="match status" value="1"/>
</dbReference>
<dbReference type="InterPro" id="IPR001041">
    <property type="entry name" value="2Fe-2S_ferredoxin-type"/>
</dbReference>
<evidence type="ECO:0000259" key="8">
    <source>
        <dbReference type="PROSITE" id="PS51839"/>
    </source>
</evidence>
<dbReference type="InterPro" id="IPR017900">
    <property type="entry name" value="4Fe4S_Fe_S_CS"/>
</dbReference>
<gene>
    <name evidence="9" type="ORF">IAD28_04475</name>
</gene>
<dbReference type="GO" id="GO:0008901">
    <property type="term" value="F:ferredoxin hydrogenase activity"/>
    <property type="evidence" value="ECO:0007669"/>
    <property type="project" value="InterPro"/>
</dbReference>
<keyword evidence="2" id="KW-0479">Metal-binding</keyword>
<dbReference type="PROSITE" id="PS51379">
    <property type="entry name" value="4FE4S_FER_2"/>
    <property type="match status" value="2"/>
</dbReference>
<evidence type="ECO:0000256" key="3">
    <source>
        <dbReference type="ARBA" id="ARBA00022737"/>
    </source>
</evidence>
<feature type="domain" description="2Fe-2S ferredoxin-type" evidence="6">
    <location>
        <begin position="2"/>
        <end position="87"/>
    </location>
</feature>
<evidence type="ECO:0000313" key="10">
    <source>
        <dbReference type="Proteomes" id="UP000823960"/>
    </source>
</evidence>
<dbReference type="GO" id="GO:0005506">
    <property type="term" value="F:iron ion binding"/>
    <property type="evidence" value="ECO:0007669"/>
    <property type="project" value="InterPro"/>
</dbReference>
<evidence type="ECO:0000256" key="5">
    <source>
        <dbReference type="ARBA" id="ARBA00023014"/>
    </source>
</evidence>
<dbReference type="InterPro" id="IPR050340">
    <property type="entry name" value="Cytosolic_Fe-S_CAF"/>
</dbReference>
<dbReference type="Gene3D" id="3.40.950.10">
    <property type="entry name" value="Fe-only Hydrogenase (Larger Subunit), Chain L, domain 3"/>
    <property type="match status" value="1"/>
</dbReference>
<dbReference type="InterPro" id="IPR004108">
    <property type="entry name" value="Fe_hydrogenase_lsu_C"/>
</dbReference>
<dbReference type="InterPro" id="IPR036010">
    <property type="entry name" value="2Fe-2S_ferredoxin-like_sf"/>
</dbReference>
<dbReference type="InterPro" id="IPR013352">
    <property type="entry name" value="Fe_hydrogenase_subset"/>
</dbReference>
<evidence type="ECO:0000256" key="1">
    <source>
        <dbReference type="ARBA" id="ARBA00022485"/>
    </source>
</evidence>
<comment type="caution">
    <text evidence="9">The sequence shown here is derived from an EMBL/GenBank/DDBJ whole genome shotgun (WGS) entry which is preliminary data.</text>
</comment>
<dbReference type="InterPro" id="IPR049830">
    <property type="entry name" value="HndD"/>
</dbReference>
<dbReference type="SMART" id="SM00902">
    <property type="entry name" value="Fe_hyd_SSU"/>
    <property type="match status" value="1"/>
</dbReference>
<dbReference type="Pfam" id="PF13510">
    <property type="entry name" value="Fer2_4"/>
    <property type="match status" value="1"/>
</dbReference>
<name>A0A9D1NQY0_9FIRM</name>
<dbReference type="FunFam" id="3.30.70.20:FF:000035">
    <property type="entry name" value="Iron hydrogenase 1"/>
    <property type="match status" value="1"/>
</dbReference>
<dbReference type="SUPFAM" id="SSF54292">
    <property type="entry name" value="2Fe-2S ferredoxin-like"/>
    <property type="match status" value="1"/>
</dbReference>
<dbReference type="InterPro" id="IPR003149">
    <property type="entry name" value="Fe_hydrogenase_ssu"/>
</dbReference>
<dbReference type="NCBIfam" id="TIGR02512">
    <property type="entry name" value="FeFe_hydrog_A"/>
    <property type="match status" value="1"/>
</dbReference>
<dbReference type="PROSITE" id="PS51839">
    <property type="entry name" value="4FE4S_HC3"/>
    <property type="match status" value="1"/>
</dbReference>
<evidence type="ECO:0000259" key="7">
    <source>
        <dbReference type="PROSITE" id="PS51379"/>
    </source>
</evidence>
<evidence type="ECO:0000256" key="2">
    <source>
        <dbReference type="ARBA" id="ARBA00022723"/>
    </source>
</evidence>
<dbReference type="InterPro" id="IPR036991">
    <property type="entry name" value="Fe_hydrogenase_ssu_sf"/>
</dbReference>
<keyword evidence="1" id="KW-0004">4Fe-4S</keyword>
<protein>
    <submittedName>
        <fullName evidence="9">Iron hydrogenase small subunit</fullName>
    </submittedName>
</protein>
<dbReference type="AlphaFoldDB" id="A0A9D1NQY0"/>
<dbReference type="Gene3D" id="3.40.50.1780">
    <property type="match status" value="1"/>
</dbReference>
<evidence type="ECO:0000313" key="9">
    <source>
        <dbReference type="EMBL" id="HIV10928.1"/>
    </source>
</evidence>
<dbReference type="InterPro" id="IPR019574">
    <property type="entry name" value="NADH_UbQ_OxRdtase_Gsu_4Fe4S-bd"/>
</dbReference>
<dbReference type="Pfam" id="PF02256">
    <property type="entry name" value="Fe_hyd_SSU"/>
    <property type="match status" value="1"/>
</dbReference>
<dbReference type="SUPFAM" id="SSF54862">
    <property type="entry name" value="4Fe-4S ferredoxins"/>
    <property type="match status" value="1"/>
</dbReference>
<evidence type="ECO:0000256" key="4">
    <source>
        <dbReference type="ARBA" id="ARBA00023004"/>
    </source>
</evidence>
<keyword evidence="4" id="KW-0408">Iron</keyword>
<evidence type="ECO:0000259" key="6">
    <source>
        <dbReference type="PROSITE" id="PS51085"/>
    </source>
</evidence>
<dbReference type="InterPro" id="IPR009016">
    <property type="entry name" value="Fe_hydrogenase"/>
</dbReference>
<dbReference type="PROSITE" id="PS00198">
    <property type="entry name" value="4FE4S_FER_1"/>
    <property type="match status" value="1"/>
</dbReference>
<dbReference type="Proteomes" id="UP000823960">
    <property type="component" value="Unassembled WGS sequence"/>
</dbReference>
<proteinExistence type="predicted"/>
<keyword evidence="5" id="KW-0411">Iron-sulfur</keyword>
<reference evidence="9" key="2">
    <citation type="journal article" date="2021" name="PeerJ">
        <title>Extensive microbial diversity within the chicken gut microbiome revealed by metagenomics and culture.</title>
        <authorList>
            <person name="Gilroy R."/>
            <person name="Ravi A."/>
            <person name="Getino M."/>
            <person name="Pursley I."/>
            <person name="Horton D.L."/>
            <person name="Alikhan N.F."/>
            <person name="Baker D."/>
            <person name="Gharbi K."/>
            <person name="Hall N."/>
            <person name="Watson M."/>
            <person name="Adriaenssens E.M."/>
            <person name="Foster-Nyarko E."/>
            <person name="Jarju S."/>
            <person name="Secka A."/>
            <person name="Antonio M."/>
            <person name="Oren A."/>
            <person name="Chaudhuri R.R."/>
            <person name="La Ragione R."/>
            <person name="Hildebrand F."/>
            <person name="Pallen M.J."/>
        </authorList>
    </citation>
    <scope>NUCLEOTIDE SEQUENCE</scope>
    <source>
        <strain evidence="9">1370</strain>
    </source>
</reference>
<organism evidence="9 10">
    <name type="scientific">Candidatus Faeciplasma avium</name>
    <dbReference type="NCBI Taxonomy" id="2840798"/>
    <lineage>
        <taxon>Bacteria</taxon>
        <taxon>Bacillati</taxon>
        <taxon>Bacillota</taxon>
        <taxon>Clostridia</taxon>
        <taxon>Eubacteriales</taxon>
        <taxon>Oscillospiraceae</taxon>
        <taxon>Oscillospiraceae incertae sedis</taxon>
        <taxon>Candidatus Faeciplasma</taxon>
    </lineage>
</organism>
<feature type="domain" description="4Fe-4S His(Cys)3-ligated-type" evidence="8">
    <location>
        <begin position="87"/>
        <end position="126"/>
    </location>
</feature>
<dbReference type="Gene3D" id="4.10.260.20">
    <property type="entry name" value="Iron hydrogenase, small subunit"/>
    <property type="match status" value="1"/>
</dbReference>
<dbReference type="Gene3D" id="3.10.20.740">
    <property type="match status" value="1"/>
</dbReference>
<accession>A0A9D1NQY0</accession>
<dbReference type="GO" id="GO:0051539">
    <property type="term" value="F:4 iron, 4 sulfur cluster binding"/>
    <property type="evidence" value="ECO:0007669"/>
    <property type="project" value="UniProtKB-KW"/>
</dbReference>
<sequence length="594" mass="64552">MDMLNIKVNGLAVEAPKGSTVVEAARIAGVEIPTLCFLKEINEIGACRICVSEVAEMRGPSLGPKRLVASCVYPITEGMEIYTNSPKVLAARRQTLELILSTHDRKCLSCVRSGNCELQKLCRDLKVEDEGRFDGEKPVYEIDDSAPHMIRDNNKCILCRRCVAVCDKYQSVGVIGPNERGFASHIGSPFDLGLGDTSCVSCGQCIAVCPTGALSEKDFTQEVFTAIADPDKFVVVQTAPAVRAGLGEMFGLPIGTDVEGKMVAALRRLGFDRVFDTNFSADLTIMEEANEFIERVRNGGVLPLITSCSPGWVKYCEHYFPELTDNLSSCKSPQQMFGAITKSYYAEKMGIDPKDIVSVSVMPCTAKKFEIGREDEAANGVPDVDISITTRELGRMIERAGIQFTSLPDEEFDNPLGTYTGAGVIFGATGGVMEAALRTAVDTLTGESLPDVDFVDVRGTKGIKEKTYSVAGMDIKVAVASGLANAKELLNRVKSGEADYQFIEIMACPGGCVNGGGQPQQPGFVRNTVDIRAKRAKVLYDIDKNAPIRKSHENPVIKEVYENYLGKPGSHRAHELLHTTYVKRGIKDDPRKQG</sequence>
<dbReference type="InterPro" id="IPR017896">
    <property type="entry name" value="4Fe4S_Fe-S-bd"/>
</dbReference>
<dbReference type="Pfam" id="PF12838">
    <property type="entry name" value="Fer4_7"/>
    <property type="match status" value="1"/>
</dbReference>
<dbReference type="Pfam" id="PF10588">
    <property type="entry name" value="NADH-G_4Fe-4S_3"/>
    <property type="match status" value="1"/>
</dbReference>
<dbReference type="EMBL" id="DVOL01000061">
    <property type="protein sequence ID" value="HIV10928.1"/>
    <property type="molecule type" value="Genomic_DNA"/>
</dbReference>
<dbReference type="SMART" id="SM00929">
    <property type="entry name" value="NADH-G_4Fe-4S_3"/>
    <property type="match status" value="1"/>
</dbReference>
<dbReference type="SUPFAM" id="SSF53920">
    <property type="entry name" value="Fe-only hydrogenase"/>
    <property type="match status" value="1"/>
</dbReference>